<name>A0ABW2B662_9RHOB</name>
<dbReference type="Proteomes" id="UP001596353">
    <property type="component" value="Unassembled WGS sequence"/>
</dbReference>
<dbReference type="Pfam" id="PF01569">
    <property type="entry name" value="PAP2"/>
    <property type="match status" value="1"/>
</dbReference>
<reference evidence="3" key="1">
    <citation type="journal article" date="2019" name="Int. J. Syst. Evol. Microbiol.">
        <title>The Global Catalogue of Microorganisms (GCM) 10K type strain sequencing project: providing services to taxonomists for standard genome sequencing and annotation.</title>
        <authorList>
            <consortium name="The Broad Institute Genomics Platform"/>
            <consortium name="The Broad Institute Genome Sequencing Center for Infectious Disease"/>
            <person name="Wu L."/>
            <person name="Ma J."/>
        </authorList>
    </citation>
    <scope>NUCLEOTIDE SEQUENCE [LARGE SCALE GENOMIC DNA]</scope>
    <source>
        <strain evidence="3">CCUG 66188</strain>
    </source>
</reference>
<gene>
    <name evidence="2" type="ORF">ACFQFQ_19035</name>
</gene>
<evidence type="ECO:0000313" key="2">
    <source>
        <dbReference type="EMBL" id="MFC6761102.1"/>
    </source>
</evidence>
<sequence length="349" mass="38022">MSTFEGITRQWDATLHRPRTSAPTTNLPTLSPDLAAFERHEGFFRNHIIDYNLDHLFAPLVLNAPTEVVLQEAGAATPIYTLPLPQGADPQTPFREVLNAYLRGQMRFVKSSAALRDERFDEIHVQQTDTLSFFGALMALDDNRTPWTLMLLDAILRFGTYIEMPVKLHLSATRPNEMSGFVQPIIQPPSHASFPSGHSVEAFAVATVLHALSTDTPGNAPYSAQSAFAATQPPTEASLLMRLAARIAENRTIAGVHFPADSFAGAAMGMAIGEYLVNALSGAAQTGAYRLETANIAARDFNFDTLAFSGPQKAFDHTPASVAVDGSIVSPLLRDIWARARAEMRIANF</sequence>
<keyword evidence="3" id="KW-1185">Reference proteome</keyword>
<proteinExistence type="predicted"/>
<dbReference type="EMBL" id="JBHSWG010000001">
    <property type="protein sequence ID" value="MFC6761102.1"/>
    <property type="molecule type" value="Genomic_DNA"/>
</dbReference>
<evidence type="ECO:0000259" key="1">
    <source>
        <dbReference type="Pfam" id="PF01569"/>
    </source>
</evidence>
<protein>
    <submittedName>
        <fullName evidence="2">Phosphatase PAP2 family protein</fullName>
    </submittedName>
</protein>
<evidence type="ECO:0000313" key="3">
    <source>
        <dbReference type="Proteomes" id="UP001596353"/>
    </source>
</evidence>
<dbReference type="SUPFAM" id="SSF48317">
    <property type="entry name" value="Acid phosphatase/Vanadium-dependent haloperoxidase"/>
    <property type="match status" value="1"/>
</dbReference>
<accession>A0ABW2B662</accession>
<feature type="domain" description="Phosphatidic acid phosphatase type 2/haloperoxidase" evidence="1">
    <location>
        <begin position="156"/>
        <end position="274"/>
    </location>
</feature>
<dbReference type="InterPro" id="IPR036938">
    <property type="entry name" value="PAP2/HPO_sf"/>
</dbReference>
<comment type="caution">
    <text evidence="2">The sequence shown here is derived from an EMBL/GenBank/DDBJ whole genome shotgun (WGS) entry which is preliminary data.</text>
</comment>
<dbReference type="Gene3D" id="1.20.144.10">
    <property type="entry name" value="Phosphatidic acid phosphatase type 2/haloperoxidase"/>
    <property type="match status" value="2"/>
</dbReference>
<organism evidence="2 3">
    <name type="scientific">Sulfitobacter porphyrae</name>
    <dbReference type="NCBI Taxonomy" id="1246864"/>
    <lineage>
        <taxon>Bacteria</taxon>
        <taxon>Pseudomonadati</taxon>
        <taxon>Pseudomonadota</taxon>
        <taxon>Alphaproteobacteria</taxon>
        <taxon>Rhodobacterales</taxon>
        <taxon>Roseobacteraceae</taxon>
        <taxon>Sulfitobacter</taxon>
    </lineage>
</organism>
<dbReference type="InterPro" id="IPR000326">
    <property type="entry name" value="PAP2/HPO"/>
</dbReference>